<reference evidence="2 3" key="1">
    <citation type="submission" date="2024-01" db="EMBL/GenBank/DDBJ databases">
        <title>Comparative genomics of Cryptococcus and Kwoniella reveals pathogenesis evolution and contrasting modes of karyotype evolution via chromosome fusion or intercentromeric recombination.</title>
        <authorList>
            <person name="Coelho M.A."/>
            <person name="David-Palma M."/>
            <person name="Shea T."/>
            <person name="Bowers K."/>
            <person name="McGinley-Smith S."/>
            <person name="Mohammad A.W."/>
            <person name="Gnirke A."/>
            <person name="Yurkov A.M."/>
            <person name="Nowrousian M."/>
            <person name="Sun S."/>
            <person name="Cuomo C.A."/>
            <person name="Heitman J."/>
        </authorList>
    </citation>
    <scope>NUCLEOTIDE SEQUENCE [LARGE SCALE GENOMIC DNA]</scope>
    <source>
        <strain evidence="2">CBS 11374</strain>
    </source>
</reference>
<sequence>MVSLPVAAVLLGLLTRFLPVAEAAEARGVKELSFSQPQIDEEFKIHFNFIQWAAMSDGSDPTHGFCHWNLSCWATSDATYIGTAEWTIHDSVDEPITGTKTSPGRVWCDNGDCGGKVCPNIDTDTP</sequence>
<accession>A0ABZ1D6Y9</accession>
<keyword evidence="3" id="KW-1185">Reference proteome</keyword>
<keyword evidence="1" id="KW-0732">Signal</keyword>
<name>A0ABZ1D6Y9_9TREE</name>
<dbReference type="RefSeq" id="XP_062793460.1">
    <property type="nucleotide sequence ID" value="XM_062937409.1"/>
</dbReference>
<feature type="chain" id="PRO_5045388221" evidence="1">
    <location>
        <begin position="24"/>
        <end position="126"/>
    </location>
</feature>
<gene>
    <name evidence="2" type="ORF">IL334_005701</name>
</gene>
<evidence type="ECO:0000256" key="1">
    <source>
        <dbReference type="SAM" id="SignalP"/>
    </source>
</evidence>
<feature type="signal peptide" evidence="1">
    <location>
        <begin position="1"/>
        <end position="23"/>
    </location>
</feature>
<protein>
    <submittedName>
        <fullName evidence="2">Uncharacterized protein</fullName>
    </submittedName>
</protein>
<proteinExistence type="predicted"/>
<organism evidence="2 3">
    <name type="scientific">Kwoniella shivajii</name>
    <dbReference type="NCBI Taxonomy" id="564305"/>
    <lineage>
        <taxon>Eukaryota</taxon>
        <taxon>Fungi</taxon>
        <taxon>Dikarya</taxon>
        <taxon>Basidiomycota</taxon>
        <taxon>Agaricomycotina</taxon>
        <taxon>Tremellomycetes</taxon>
        <taxon>Tremellales</taxon>
        <taxon>Cryptococcaceae</taxon>
        <taxon>Kwoniella</taxon>
    </lineage>
</organism>
<dbReference type="Proteomes" id="UP001329825">
    <property type="component" value="Chromosome 7"/>
</dbReference>
<dbReference type="GeneID" id="87957831"/>
<evidence type="ECO:0000313" key="2">
    <source>
        <dbReference type="EMBL" id="WRT68721.1"/>
    </source>
</evidence>
<dbReference type="EMBL" id="CP141887">
    <property type="protein sequence ID" value="WRT68721.1"/>
    <property type="molecule type" value="Genomic_DNA"/>
</dbReference>
<evidence type="ECO:0000313" key="3">
    <source>
        <dbReference type="Proteomes" id="UP001329825"/>
    </source>
</evidence>